<comment type="similarity">
    <text evidence="1">Belongs to the LOR family.</text>
</comment>
<accession>A0AAN8WJU0</accession>
<gene>
    <name evidence="3" type="ORF">RJ641_001321</name>
</gene>
<proteinExistence type="inferred from homology"/>
<evidence type="ECO:0000256" key="2">
    <source>
        <dbReference type="SAM" id="MobiDB-lite"/>
    </source>
</evidence>
<dbReference type="PANTHER" id="PTHR31087:SF14">
    <property type="entry name" value="PROTEIN LURP-ONE-RELATED 17"/>
    <property type="match status" value="1"/>
</dbReference>
<dbReference type="EMBL" id="JBAMMX010000001">
    <property type="protein sequence ID" value="KAK6947848.1"/>
    <property type="molecule type" value="Genomic_DNA"/>
</dbReference>
<comment type="caution">
    <text evidence="3">The sequence shown here is derived from an EMBL/GenBank/DDBJ whole genome shotgun (WGS) entry which is preliminary data.</text>
</comment>
<sequence>MVVYLSSLSEQIESKEDNDEDESKNEWKKGRKDCTTLTVWRKSLVFSCNGFTVIDSRGDLAYRVDNYIGHPPDLTLMNASGKPILTMIRRRKKLRLLDDWLVYDGEVDPETCTTTTSSSSKEPIFCVRKHISISNSNVLAQVFETQSDKKNAAYVIEGSFVHRSCQMLDRSRRVVAEIKRKEPTNCGISFGFDVFVLIVKPGFDPGFAMAMVLLLDQMFS</sequence>
<dbReference type="SUPFAM" id="SSF54518">
    <property type="entry name" value="Tubby C-terminal domain-like"/>
    <property type="match status" value="1"/>
</dbReference>
<organism evidence="3 4">
    <name type="scientific">Dillenia turbinata</name>
    <dbReference type="NCBI Taxonomy" id="194707"/>
    <lineage>
        <taxon>Eukaryota</taxon>
        <taxon>Viridiplantae</taxon>
        <taxon>Streptophyta</taxon>
        <taxon>Embryophyta</taxon>
        <taxon>Tracheophyta</taxon>
        <taxon>Spermatophyta</taxon>
        <taxon>Magnoliopsida</taxon>
        <taxon>eudicotyledons</taxon>
        <taxon>Gunneridae</taxon>
        <taxon>Pentapetalae</taxon>
        <taxon>Dilleniales</taxon>
        <taxon>Dilleniaceae</taxon>
        <taxon>Dillenia</taxon>
    </lineage>
</organism>
<name>A0AAN8WJU0_9MAGN</name>
<feature type="region of interest" description="Disordered" evidence="2">
    <location>
        <begin position="5"/>
        <end position="27"/>
    </location>
</feature>
<reference evidence="3 4" key="1">
    <citation type="submission" date="2023-12" db="EMBL/GenBank/DDBJ databases">
        <title>A high-quality genome assembly for Dillenia turbinata (Dilleniales).</title>
        <authorList>
            <person name="Chanderbali A."/>
        </authorList>
    </citation>
    <scope>NUCLEOTIDE SEQUENCE [LARGE SCALE GENOMIC DNA]</scope>
    <source>
        <strain evidence="3">LSX21</strain>
        <tissue evidence="3">Leaf</tissue>
    </source>
</reference>
<protein>
    <submittedName>
        <fullName evidence="3">LURP-one-related</fullName>
    </submittedName>
</protein>
<dbReference type="AlphaFoldDB" id="A0AAN8WJU0"/>
<dbReference type="PANTHER" id="PTHR31087">
    <property type="match status" value="1"/>
</dbReference>
<dbReference type="Proteomes" id="UP001370490">
    <property type="component" value="Unassembled WGS sequence"/>
</dbReference>
<evidence type="ECO:0000313" key="4">
    <source>
        <dbReference type="Proteomes" id="UP001370490"/>
    </source>
</evidence>
<evidence type="ECO:0000313" key="3">
    <source>
        <dbReference type="EMBL" id="KAK6947848.1"/>
    </source>
</evidence>
<keyword evidence="4" id="KW-1185">Reference proteome</keyword>
<dbReference type="InterPro" id="IPR025659">
    <property type="entry name" value="Tubby-like_C"/>
</dbReference>
<dbReference type="Gene3D" id="2.40.160.200">
    <property type="entry name" value="LURP1-related"/>
    <property type="match status" value="1"/>
</dbReference>
<dbReference type="InterPro" id="IPR038595">
    <property type="entry name" value="LOR_sf"/>
</dbReference>
<evidence type="ECO:0000256" key="1">
    <source>
        <dbReference type="ARBA" id="ARBA00005437"/>
    </source>
</evidence>
<dbReference type="Pfam" id="PF04525">
    <property type="entry name" value="LOR"/>
    <property type="match status" value="1"/>
</dbReference>
<dbReference type="InterPro" id="IPR007612">
    <property type="entry name" value="LOR"/>
</dbReference>